<proteinExistence type="predicted"/>
<comment type="caution">
    <text evidence="1">The sequence shown here is derived from an EMBL/GenBank/DDBJ whole genome shotgun (WGS) entry which is preliminary data.</text>
</comment>
<feature type="non-terminal residue" evidence="1">
    <location>
        <position position="10"/>
    </location>
</feature>
<gene>
    <name evidence="1" type="ORF">THAOC_06954</name>
</gene>
<dbReference type="Proteomes" id="UP000266841">
    <property type="component" value="Unassembled WGS sequence"/>
</dbReference>
<sequence length="10" mass="1231">MSPLPWNCRK</sequence>
<evidence type="ECO:0000313" key="1">
    <source>
        <dbReference type="EMBL" id="EJK71589.1"/>
    </source>
</evidence>
<accession>K0T370</accession>
<dbReference type="EMBL" id="AGNL01007033">
    <property type="protein sequence ID" value="EJK71589.1"/>
    <property type="molecule type" value="Genomic_DNA"/>
</dbReference>
<protein>
    <submittedName>
        <fullName evidence="1">Uncharacterized protein</fullName>
    </submittedName>
</protein>
<reference evidence="1 2" key="1">
    <citation type="journal article" date="2012" name="Genome Biol.">
        <title>Genome and low-iron response of an oceanic diatom adapted to chronic iron limitation.</title>
        <authorList>
            <person name="Lommer M."/>
            <person name="Specht M."/>
            <person name="Roy A.S."/>
            <person name="Kraemer L."/>
            <person name="Andreson R."/>
            <person name="Gutowska M.A."/>
            <person name="Wolf J."/>
            <person name="Bergner S.V."/>
            <person name="Schilhabel M.B."/>
            <person name="Klostermeier U.C."/>
            <person name="Beiko R.G."/>
            <person name="Rosenstiel P."/>
            <person name="Hippler M."/>
            <person name="Laroche J."/>
        </authorList>
    </citation>
    <scope>NUCLEOTIDE SEQUENCE [LARGE SCALE GENOMIC DNA]</scope>
    <source>
        <strain evidence="1 2">CCMP1005</strain>
    </source>
</reference>
<evidence type="ECO:0000313" key="2">
    <source>
        <dbReference type="Proteomes" id="UP000266841"/>
    </source>
</evidence>
<keyword evidence="2" id="KW-1185">Reference proteome</keyword>
<name>K0T370_THAOC</name>
<organism evidence="1 2">
    <name type="scientific">Thalassiosira oceanica</name>
    <name type="common">Marine diatom</name>
    <dbReference type="NCBI Taxonomy" id="159749"/>
    <lineage>
        <taxon>Eukaryota</taxon>
        <taxon>Sar</taxon>
        <taxon>Stramenopiles</taxon>
        <taxon>Ochrophyta</taxon>
        <taxon>Bacillariophyta</taxon>
        <taxon>Coscinodiscophyceae</taxon>
        <taxon>Thalassiosirophycidae</taxon>
        <taxon>Thalassiosirales</taxon>
        <taxon>Thalassiosiraceae</taxon>
        <taxon>Thalassiosira</taxon>
    </lineage>
</organism>